<dbReference type="EC" id="2.7.13.3" evidence="4"/>
<evidence type="ECO:0000256" key="2">
    <source>
        <dbReference type="ARBA" id="ARBA00004370"/>
    </source>
</evidence>
<dbReference type="AlphaFoldDB" id="A0A1E5QKA6"/>
<dbReference type="PANTHER" id="PTHR43547">
    <property type="entry name" value="TWO-COMPONENT HISTIDINE KINASE"/>
    <property type="match status" value="1"/>
</dbReference>
<dbReference type="Gene3D" id="3.30.450.20">
    <property type="entry name" value="PAS domain"/>
    <property type="match status" value="1"/>
</dbReference>
<dbReference type="FunFam" id="3.30.565.10:FF:000010">
    <property type="entry name" value="Sensor histidine kinase RcsC"/>
    <property type="match status" value="1"/>
</dbReference>
<evidence type="ECO:0000259" key="18">
    <source>
        <dbReference type="PROSITE" id="PS50110"/>
    </source>
</evidence>
<dbReference type="InterPro" id="IPR005467">
    <property type="entry name" value="His_kinase_dom"/>
</dbReference>
<dbReference type="SMART" id="SM00388">
    <property type="entry name" value="HisKA"/>
    <property type="match status" value="1"/>
</dbReference>
<evidence type="ECO:0000256" key="16">
    <source>
        <dbReference type="SAM" id="Phobius"/>
    </source>
</evidence>
<keyword evidence="8" id="KW-0547">Nucleotide-binding</keyword>
<evidence type="ECO:0000256" key="8">
    <source>
        <dbReference type="ARBA" id="ARBA00022741"/>
    </source>
</evidence>
<dbReference type="Gene3D" id="1.10.287.130">
    <property type="match status" value="1"/>
</dbReference>
<dbReference type="PROSITE" id="PS50110">
    <property type="entry name" value="RESPONSE_REGULATORY"/>
    <property type="match status" value="1"/>
</dbReference>
<dbReference type="InterPro" id="IPR036097">
    <property type="entry name" value="HisK_dim/P_sf"/>
</dbReference>
<feature type="transmembrane region" description="Helical" evidence="16">
    <location>
        <begin position="6"/>
        <end position="31"/>
    </location>
</feature>
<protein>
    <recommendedName>
        <fullName evidence="14">Circadian input-output histidine kinase CikA</fullName>
        <ecNumber evidence="4">2.7.13.3</ecNumber>
    </recommendedName>
</protein>
<comment type="similarity">
    <text evidence="3">In the N-terminal section; belongs to the phytochrome family.</text>
</comment>
<evidence type="ECO:0000256" key="14">
    <source>
        <dbReference type="ARBA" id="ARBA00074306"/>
    </source>
</evidence>
<keyword evidence="12" id="KW-0902">Two-component regulatory system</keyword>
<dbReference type="InterPro" id="IPR036890">
    <property type="entry name" value="HATPase_C_sf"/>
</dbReference>
<evidence type="ECO:0000256" key="5">
    <source>
        <dbReference type="ARBA" id="ARBA00022553"/>
    </source>
</evidence>
<proteinExistence type="inferred from homology"/>
<dbReference type="GO" id="GO:0016020">
    <property type="term" value="C:membrane"/>
    <property type="evidence" value="ECO:0007669"/>
    <property type="project" value="UniProtKB-SubCell"/>
</dbReference>
<evidence type="ECO:0000256" key="6">
    <source>
        <dbReference type="ARBA" id="ARBA00022679"/>
    </source>
</evidence>
<evidence type="ECO:0000256" key="3">
    <source>
        <dbReference type="ARBA" id="ARBA00006402"/>
    </source>
</evidence>
<evidence type="ECO:0000313" key="19">
    <source>
        <dbReference type="EMBL" id="OEJ75112.1"/>
    </source>
</evidence>
<evidence type="ECO:0000256" key="9">
    <source>
        <dbReference type="ARBA" id="ARBA00022777"/>
    </source>
</evidence>
<feature type="transmembrane region" description="Helical" evidence="16">
    <location>
        <begin position="278"/>
        <end position="297"/>
    </location>
</feature>
<dbReference type="Pfam" id="PF02518">
    <property type="entry name" value="HATPase_c"/>
    <property type="match status" value="1"/>
</dbReference>
<gene>
    <name evidence="19" type="ORF">BH720_10295</name>
</gene>
<dbReference type="InterPro" id="IPR004358">
    <property type="entry name" value="Sig_transdc_His_kin-like_C"/>
</dbReference>
<dbReference type="SMART" id="SM00387">
    <property type="entry name" value="HATPase_c"/>
    <property type="match status" value="1"/>
</dbReference>
<evidence type="ECO:0000256" key="4">
    <source>
        <dbReference type="ARBA" id="ARBA00012438"/>
    </source>
</evidence>
<keyword evidence="11 16" id="KW-1133">Transmembrane helix</keyword>
<dbReference type="CDD" id="cd17580">
    <property type="entry name" value="REC_2_DhkD-like"/>
    <property type="match status" value="1"/>
</dbReference>
<keyword evidence="10" id="KW-0067">ATP-binding</keyword>
<dbReference type="PRINTS" id="PR00344">
    <property type="entry name" value="BCTRLSENSOR"/>
</dbReference>
<keyword evidence="13 16" id="KW-0472">Membrane</keyword>
<keyword evidence="5 15" id="KW-0597">Phosphoprotein</keyword>
<dbReference type="Gene3D" id="3.30.565.10">
    <property type="entry name" value="Histidine kinase-like ATPase, C-terminal domain"/>
    <property type="match status" value="1"/>
</dbReference>
<dbReference type="InterPro" id="IPR003594">
    <property type="entry name" value="HATPase_dom"/>
</dbReference>
<evidence type="ECO:0000259" key="17">
    <source>
        <dbReference type="PROSITE" id="PS50109"/>
    </source>
</evidence>
<dbReference type="CDD" id="cd18774">
    <property type="entry name" value="PDC2_HK_sensor"/>
    <property type="match status" value="1"/>
</dbReference>
<dbReference type="SUPFAM" id="SSF47384">
    <property type="entry name" value="Homodimeric domain of signal transducing histidine kinase"/>
    <property type="match status" value="1"/>
</dbReference>
<dbReference type="Gene3D" id="3.40.50.2300">
    <property type="match status" value="1"/>
</dbReference>
<evidence type="ECO:0000256" key="13">
    <source>
        <dbReference type="ARBA" id="ARBA00023136"/>
    </source>
</evidence>
<evidence type="ECO:0000256" key="11">
    <source>
        <dbReference type="ARBA" id="ARBA00022989"/>
    </source>
</evidence>
<feature type="domain" description="Response regulatory" evidence="18">
    <location>
        <begin position="624"/>
        <end position="742"/>
    </location>
</feature>
<reference evidence="19" key="1">
    <citation type="submission" date="2016-09" db="EMBL/GenBank/DDBJ databases">
        <title>Draft genome of thermotolerant cyanobacterium Desertifilum sp. strain IPPAS B-1220.</title>
        <authorList>
            <person name="Sinetova M.A."/>
            <person name="Bolakhan K."/>
            <person name="Zayadan B.K."/>
            <person name="Mironov K.S."/>
            <person name="Ustinova V."/>
            <person name="Kupriyanova E.V."/>
            <person name="Sidorov R.A."/>
            <person name="Skrypnik A.N."/>
            <person name="Gogoleva N.E."/>
            <person name="Gogolev Y.V."/>
            <person name="Los D.A."/>
        </authorList>
    </citation>
    <scope>NUCLEOTIDE SEQUENCE [LARGE SCALE GENOMIC DNA]</scope>
    <source>
        <strain evidence="19">IPPAS B-1220</strain>
    </source>
</reference>
<dbReference type="GO" id="GO:0000155">
    <property type="term" value="F:phosphorelay sensor kinase activity"/>
    <property type="evidence" value="ECO:0007669"/>
    <property type="project" value="InterPro"/>
</dbReference>
<dbReference type="GO" id="GO:0005524">
    <property type="term" value="F:ATP binding"/>
    <property type="evidence" value="ECO:0007669"/>
    <property type="project" value="UniProtKB-KW"/>
</dbReference>
<dbReference type="CDD" id="cd00082">
    <property type="entry name" value="HisKA"/>
    <property type="match status" value="1"/>
</dbReference>
<comment type="caution">
    <text evidence="19">The sequence shown here is derived from an EMBL/GenBank/DDBJ whole genome shotgun (WGS) entry which is preliminary data.</text>
</comment>
<feature type="domain" description="Histidine kinase" evidence="17">
    <location>
        <begin position="379"/>
        <end position="597"/>
    </location>
</feature>
<dbReference type="EMBL" id="MJGC01000053">
    <property type="protein sequence ID" value="OEJ75112.1"/>
    <property type="molecule type" value="Genomic_DNA"/>
</dbReference>
<keyword evidence="7 16" id="KW-0812">Transmembrane</keyword>
<dbReference type="SUPFAM" id="SSF52172">
    <property type="entry name" value="CheY-like"/>
    <property type="match status" value="1"/>
</dbReference>
<dbReference type="PROSITE" id="PS50109">
    <property type="entry name" value="HIS_KIN"/>
    <property type="match status" value="1"/>
</dbReference>
<dbReference type="SMART" id="SM00448">
    <property type="entry name" value="REC"/>
    <property type="match status" value="1"/>
</dbReference>
<dbReference type="InterPro" id="IPR011006">
    <property type="entry name" value="CheY-like_superfamily"/>
</dbReference>
<keyword evidence="9" id="KW-0418">Kinase</keyword>
<dbReference type="InterPro" id="IPR003661">
    <property type="entry name" value="HisK_dim/P_dom"/>
</dbReference>
<dbReference type="SUPFAM" id="SSF55874">
    <property type="entry name" value="ATPase domain of HSP90 chaperone/DNA topoisomerase II/histidine kinase"/>
    <property type="match status" value="1"/>
</dbReference>
<organism evidence="19">
    <name type="scientific">Desertifilum tharense IPPAS B-1220</name>
    <dbReference type="NCBI Taxonomy" id="1781255"/>
    <lineage>
        <taxon>Bacteria</taxon>
        <taxon>Bacillati</taxon>
        <taxon>Cyanobacteriota</taxon>
        <taxon>Cyanophyceae</taxon>
        <taxon>Desertifilales</taxon>
        <taxon>Desertifilaceae</taxon>
        <taxon>Desertifilum</taxon>
    </lineage>
</organism>
<evidence type="ECO:0000256" key="7">
    <source>
        <dbReference type="ARBA" id="ARBA00022692"/>
    </source>
</evidence>
<name>A0A1E5QKA6_9CYAN</name>
<sequence length="750" mass="81375">MLSLRWYLVLLVAGTLVPVMLFAVTVVYQLSRQEQAASERRILLAARNLATAVDRELSSTTRTLQALTALESLTSNDLEAFHQEAMQVVQTQASWVTIILISPDGQQLVNTLQPFGQPLPQASERDSLQQVVTTNQPAIGNFSPSILKRNLSGVPVRIPVIREGQLQYILTAILNQAAIAQVVQAQTSIEGEWTRTIVDGLGVVVARTREPERFVGQRGTPSFLQRITQSKESIYRDTTLDNISVYIAFSQIGNSPWTAAVTVPVDVIQSPTRQAMRLAVGSGFALLLVSGIGAFILSRQISRSITLAADAAAALAKGEHPQVSSLSIREVVFLGQSLEFAANLLSQRERERAENLRRAEAAREEAEAANRIKDEFLTVLSHELRTPLNPILGWSQLLRRGKLDATMTATALETIERNAKLQTQLIEDLLDVSRILKGKLALNMAPVNLASTIEAAIATVELAAEAKSIKVQTQFPPVAVQVLGDAARLQQVIWNLVSNAVKFTPPGGQVEVQLGRVDSMVQIRVCDTGKGIHPDFLPYVFEYFRQQDSTTTRQFGGLGLGLAIVRHLVELHGGTVQAESLGEGQGATFTVSLPLLQVEGVRERMNGGEGGDRNGESLLLKDLRVLLVDDDADTRDFLSFTLTQNQAIVTAVGSAREALAAIAQASFDVLISDIGMPGMNGYQLIQAIRARGSAPNAQLKAIALTAYAGETNQEQALRAGFQRHLAKPIESDLLVSVILDLVSAPARDRL</sequence>
<dbReference type="InterPro" id="IPR001789">
    <property type="entry name" value="Sig_transdc_resp-reg_receiver"/>
</dbReference>
<dbReference type="PANTHER" id="PTHR43547:SF2">
    <property type="entry name" value="HYBRID SIGNAL TRANSDUCTION HISTIDINE KINASE C"/>
    <property type="match status" value="1"/>
</dbReference>
<accession>A0A1E5QKA6</accession>
<evidence type="ECO:0000256" key="15">
    <source>
        <dbReference type="PROSITE-ProRule" id="PRU00169"/>
    </source>
</evidence>
<keyword evidence="6" id="KW-0808">Transferase</keyword>
<evidence type="ECO:0000256" key="10">
    <source>
        <dbReference type="ARBA" id="ARBA00022840"/>
    </source>
</evidence>
<dbReference type="Pfam" id="PF00512">
    <property type="entry name" value="HisKA"/>
    <property type="match status" value="1"/>
</dbReference>
<dbReference type="STRING" id="1781255.BH720_10295"/>
<comment type="catalytic activity">
    <reaction evidence="1">
        <text>ATP + protein L-histidine = ADP + protein N-phospho-L-histidine.</text>
        <dbReference type="EC" id="2.7.13.3"/>
    </reaction>
</comment>
<dbReference type="FunFam" id="1.10.287.130:FF:000004">
    <property type="entry name" value="Ethylene receptor 1"/>
    <property type="match status" value="1"/>
</dbReference>
<feature type="modified residue" description="4-aspartylphosphate" evidence="15">
    <location>
        <position position="673"/>
    </location>
</feature>
<comment type="subcellular location">
    <subcellularLocation>
        <location evidence="2">Membrane</location>
    </subcellularLocation>
</comment>
<evidence type="ECO:0000256" key="12">
    <source>
        <dbReference type="ARBA" id="ARBA00023012"/>
    </source>
</evidence>
<dbReference type="Pfam" id="PF00072">
    <property type="entry name" value="Response_reg"/>
    <property type="match status" value="1"/>
</dbReference>
<evidence type="ECO:0000256" key="1">
    <source>
        <dbReference type="ARBA" id="ARBA00000085"/>
    </source>
</evidence>